<dbReference type="InterPro" id="IPR033315">
    <property type="entry name" value="Fan1-like"/>
</dbReference>
<dbReference type="Pfam" id="PF08774">
    <property type="entry name" value="VRR_NUC"/>
    <property type="match status" value="1"/>
</dbReference>
<evidence type="ECO:0000256" key="8">
    <source>
        <dbReference type="ARBA" id="ARBA00022801"/>
    </source>
</evidence>
<dbReference type="PANTHER" id="PTHR15749:SF4">
    <property type="entry name" value="FANCONI-ASSOCIATED NUCLEASE 1"/>
    <property type="match status" value="1"/>
</dbReference>
<dbReference type="Proteomes" id="UP000252405">
    <property type="component" value="Unassembled WGS sequence"/>
</dbReference>
<evidence type="ECO:0000313" key="12">
    <source>
        <dbReference type="EMBL" id="RCV88234.1"/>
    </source>
</evidence>
<dbReference type="SMART" id="SM00990">
    <property type="entry name" value="VRR_NUC"/>
    <property type="match status" value="1"/>
</dbReference>
<keyword evidence="8" id="KW-0378">Hydrolase</keyword>
<dbReference type="OrthoDB" id="9803913at2"/>
<evidence type="ECO:0000259" key="11">
    <source>
        <dbReference type="SMART" id="SM00990"/>
    </source>
</evidence>
<comment type="cofactor">
    <cofactor evidence="2">
        <name>Mn(2+)</name>
        <dbReference type="ChEBI" id="CHEBI:29035"/>
    </cofactor>
</comment>
<evidence type="ECO:0000256" key="7">
    <source>
        <dbReference type="ARBA" id="ARBA00022723"/>
    </source>
</evidence>
<keyword evidence="7" id="KW-0479">Metal-binding</keyword>
<dbReference type="PANTHER" id="PTHR15749">
    <property type="entry name" value="FANCONI-ASSOCIATED NUCLEASE 1"/>
    <property type="match status" value="1"/>
</dbReference>
<dbReference type="RefSeq" id="WP_114479778.1">
    <property type="nucleotide sequence ID" value="NZ_QPII01000011.1"/>
</dbReference>
<keyword evidence="10" id="KW-0464">Manganese</keyword>
<dbReference type="Gene3D" id="3.40.1350.10">
    <property type="match status" value="1"/>
</dbReference>
<comment type="cofactor">
    <cofactor evidence="3">
        <name>Mg(2+)</name>
        <dbReference type="ChEBI" id="CHEBI:18420"/>
    </cofactor>
</comment>
<organism evidence="12 13">
    <name type="scientific">Billgrantia montanilacus</name>
    <dbReference type="NCBI Taxonomy" id="2282305"/>
    <lineage>
        <taxon>Bacteria</taxon>
        <taxon>Pseudomonadati</taxon>
        <taxon>Pseudomonadota</taxon>
        <taxon>Gammaproteobacteria</taxon>
        <taxon>Oceanospirillales</taxon>
        <taxon>Halomonadaceae</taxon>
        <taxon>Billgrantia</taxon>
    </lineage>
</organism>
<dbReference type="InterPro" id="IPR040603">
    <property type="entry name" value="FAN1_SAP_bact"/>
</dbReference>
<comment type="similarity">
    <text evidence="4">Belongs to the FAN1 family.</text>
</comment>
<dbReference type="Pfam" id="PF21315">
    <property type="entry name" value="FAN1_HTH"/>
    <property type="match status" value="1"/>
</dbReference>
<dbReference type="GO" id="GO:0036297">
    <property type="term" value="P:interstrand cross-link repair"/>
    <property type="evidence" value="ECO:0007669"/>
    <property type="project" value="InterPro"/>
</dbReference>
<keyword evidence="6" id="KW-0540">Nuclease</keyword>
<reference evidence="12 13" key="1">
    <citation type="submission" date="2018-07" db="EMBL/GenBank/DDBJ databases">
        <title>Halomonas montanilacus sp. nov., isolated from Lake Pengyan on Tibetan Plateau.</title>
        <authorList>
            <person name="Lu H."/>
            <person name="Xing P."/>
            <person name="Wu Q."/>
        </authorList>
    </citation>
    <scope>NUCLEOTIDE SEQUENCE [LARGE SCALE GENOMIC DNA]</scope>
    <source>
        <strain evidence="12 13">PYC7W</strain>
    </source>
</reference>
<proteinExistence type="inferred from homology"/>
<evidence type="ECO:0000313" key="13">
    <source>
        <dbReference type="Proteomes" id="UP000252405"/>
    </source>
</evidence>
<protein>
    <recommendedName>
        <fullName evidence="5">phosphodiesterase I</fullName>
        <ecNumber evidence="5">3.1.4.1</ecNumber>
    </recommendedName>
</protein>
<dbReference type="InterPro" id="IPR011856">
    <property type="entry name" value="tRNA_endonuc-like_dom_sf"/>
</dbReference>
<comment type="caution">
    <text evidence="12">The sequence shown here is derived from an EMBL/GenBank/DDBJ whole genome shotgun (WGS) entry which is preliminary data.</text>
</comment>
<dbReference type="GO" id="GO:0003676">
    <property type="term" value="F:nucleic acid binding"/>
    <property type="evidence" value="ECO:0007669"/>
    <property type="project" value="InterPro"/>
</dbReference>
<dbReference type="AlphaFoldDB" id="A0A368TU57"/>
<dbReference type="InterPro" id="IPR014883">
    <property type="entry name" value="VRR_NUC"/>
</dbReference>
<dbReference type="Pfam" id="PF18081">
    <property type="entry name" value="FANC_SAP"/>
    <property type="match status" value="1"/>
</dbReference>
<evidence type="ECO:0000256" key="10">
    <source>
        <dbReference type="ARBA" id="ARBA00023211"/>
    </source>
</evidence>
<evidence type="ECO:0000256" key="5">
    <source>
        <dbReference type="ARBA" id="ARBA00012029"/>
    </source>
</evidence>
<evidence type="ECO:0000256" key="4">
    <source>
        <dbReference type="ARBA" id="ARBA00005533"/>
    </source>
</evidence>
<evidence type="ECO:0000256" key="2">
    <source>
        <dbReference type="ARBA" id="ARBA00001936"/>
    </source>
</evidence>
<keyword evidence="9" id="KW-0460">Magnesium</keyword>
<gene>
    <name evidence="12" type="ORF">DU505_14895</name>
</gene>
<evidence type="ECO:0000256" key="9">
    <source>
        <dbReference type="ARBA" id="ARBA00022842"/>
    </source>
</evidence>
<evidence type="ECO:0000256" key="6">
    <source>
        <dbReference type="ARBA" id="ARBA00022722"/>
    </source>
</evidence>
<dbReference type="EMBL" id="QPII01000011">
    <property type="protein sequence ID" value="RCV88234.1"/>
    <property type="molecule type" value="Genomic_DNA"/>
</dbReference>
<dbReference type="GO" id="GO:0004528">
    <property type="term" value="F:phosphodiesterase I activity"/>
    <property type="evidence" value="ECO:0007669"/>
    <property type="project" value="UniProtKB-EC"/>
</dbReference>
<evidence type="ECO:0000256" key="1">
    <source>
        <dbReference type="ARBA" id="ARBA00000983"/>
    </source>
</evidence>
<feature type="domain" description="VRR-NUC" evidence="11">
    <location>
        <begin position="475"/>
        <end position="593"/>
    </location>
</feature>
<dbReference type="EC" id="3.1.4.1" evidence="5"/>
<sequence length="600" mass="67196">MNSISPVAPVAPVTASLDDPFYYLANFRFVLGWVSERHDDLLDDGERRFIADLDALPRASQALLVRMVMRKGEHFRTTKLVYAEIDDAAVALDALVDAGWVEADPVLSLGELFRQLRLAELRRVLASEIAAAGLPASAGKATMYQALSRRPDTPRRLADWGDVAALQGERVVRLSIMAICDRLRLMFFGNLRQDWSEFVLAELGLQRFERVGFSPESRAFSSRDEVDIYLALHRLRERLEEGELPETLHAEMPMVPKGNAWLDERRARLLYRLGQAAERGGQQALALQAYGEADSGGGGGVRGGHVDARIRRLRLLERLGEHGRAFELASVMVARKEALDKKTPHEKATDERESQALERLLPRLRRRLGLAPQPRQAPPPPERWDLCVKRPISDEGWPLGVERAVCAHLGTPQAPVHYVENALITGLFGLLCWPAIFAPLPGAFFHPFHSGPADLNRADFVSRRRERFKACLAQLDDGRYHDTILETWQCKRGLASPFVHWEALNEGLLLQALANIPATHLRACFTRLLLDPRANRAGLPDLIQFLPEADVASAAYRLIEVKGPGDRLQDNQIRWLAYFRSHGIPAVVCHVTWQDEAVGS</sequence>
<accession>A0A368TU57</accession>
<dbReference type="InterPro" id="IPR049125">
    <property type="entry name" value="FAN1-like_WH"/>
</dbReference>
<evidence type="ECO:0000256" key="3">
    <source>
        <dbReference type="ARBA" id="ARBA00001946"/>
    </source>
</evidence>
<dbReference type="GO" id="GO:0046872">
    <property type="term" value="F:metal ion binding"/>
    <property type="evidence" value="ECO:0007669"/>
    <property type="project" value="UniProtKB-KW"/>
</dbReference>
<keyword evidence="13" id="KW-1185">Reference proteome</keyword>
<name>A0A368TU57_9GAMM</name>
<comment type="catalytic activity">
    <reaction evidence="1">
        <text>Hydrolytically removes 5'-nucleotides successively from the 3'-hydroxy termini of 3'-hydroxy-terminated oligonucleotides.</text>
        <dbReference type="EC" id="3.1.4.1"/>
    </reaction>
</comment>